<comment type="caution">
    <text evidence="2">The sequence shown here is derived from an EMBL/GenBank/DDBJ whole genome shotgun (WGS) entry which is preliminary data.</text>
</comment>
<feature type="non-terminal residue" evidence="2">
    <location>
        <position position="1"/>
    </location>
</feature>
<sequence>IKSKKKRAPKIETAKENNELVSTDEPVKKKKSKAPKASTIDDNAPQEINTPYLDTLEPSTEIKSTEKKAKKSKLPSQPPALSDSFENLQVTNLDDMCPPYSGIFILTTL</sequence>
<evidence type="ECO:0000256" key="1">
    <source>
        <dbReference type="SAM" id="MobiDB-lite"/>
    </source>
</evidence>
<organism evidence="2 3">
    <name type="scientific">Rotaria magnacalcarata</name>
    <dbReference type="NCBI Taxonomy" id="392030"/>
    <lineage>
        <taxon>Eukaryota</taxon>
        <taxon>Metazoa</taxon>
        <taxon>Spiralia</taxon>
        <taxon>Gnathifera</taxon>
        <taxon>Rotifera</taxon>
        <taxon>Eurotatoria</taxon>
        <taxon>Bdelloidea</taxon>
        <taxon>Philodinida</taxon>
        <taxon>Philodinidae</taxon>
        <taxon>Rotaria</taxon>
    </lineage>
</organism>
<evidence type="ECO:0000313" key="2">
    <source>
        <dbReference type="EMBL" id="CAF5227940.1"/>
    </source>
</evidence>
<dbReference type="AlphaFoldDB" id="A0A8S3KDH1"/>
<feature type="region of interest" description="Disordered" evidence="1">
    <location>
        <begin position="1"/>
        <end position="83"/>
    </location>
</feature>
<protein>
    <submittedName>
        <fullName evidence="2">Uncharacterized protein</fullName>
    </submittedName>
</protein>
<evidence type="ECO:0000313" key="3">
    <source>
        <dbReference type="Proteomes" id="UP000676336"/>
    </source>
</evidence>
<reference evidence="2" key="1">
    <citation type="submission" date="2021-02" db="EMBL/GenBank/DDBJ databases">
        <authorList>
            <person name="Nowell W R."/>
        </authorList>
    </citation>
    <scope>NUCLEOTIDE SEQUENCE</scope>
</reference>
<dbReference type="EMBL" id="CAJOBI010365292">
    <property type="protein sequence ID" value="CAF5227940.1"/>
    <property type="molecule type" value="Genomic_DNA"/>
</dbReference>
<dbReference type="Proteomes" id="UP000676336">
    <property type="component" value="Unassembled WGS sequence"/>
</dbReference>
<name>A0A8S3KDH1_9BILA</name>
<proteinExistence type="predicted"/>
<feature type="compositionally biased region" description="Basic and acidic residues" evidence="1">
    <location>
        <begin position="9"/>
        <end position="18"/>
    </location>
</feature>
<accession>A0A8S3KDH1</accession>
<gene>
    <name evidence="2" type="ORF">SMN809_LOCUS85515</name>
</gene>